<dbReference type="GO" id="GO:0005524">
    <property type="term" value="F:ATP binding"/>
    <property type="evidence" value="ECO:0007669"/>
    <property type="project" value="UniProtKB-KW"/>
</dbReference>
<dbReference type="PANTHER" id="PTHR45674:SF4">
    <property type="entry name" value="DNA LIGASE 1"/>
    <property type="match status" value="1"/>
</dbReference>
<dbReference type="CDD" id="cd07969">
    <property type="entry name" value="OBF_DNA_ligase_I"/>
    <property type="match status" value="1"/>
</dbReference>
<accession>A0AAV1C3R1</accession>
<feature type="region of interest" description="Disordered" evidence="11">
    <location>
        <begin position="74"/>
        <end position="100"/>
    </location>
</feature>
<evidence type="ECO:0000259" key="12">
    <source>
        <dbReference type="PROSITE" id="PS50160"/>
    </source>
</evidence>
<protein>
    <submittedName>
        <fullName evidence="13">OLC1v1025017C1</fullName>
    </submittedName>
</protein>
<dbReference type="SUPFAM" id="SSF56091">
    <property type="entry name" value="DNA ligase/mRNA capping enzyme, catalytic domain"/>
    <property type="match status" value="1"/>
</dbReference>
<dbReference type="GO" id="GO:0006508">
    <property type="term" value="P:proteolysis"/>
    <property type="evidence" value="ECO:0007669"/>
    <property type="project" value="InterPro"/>
</dbReference>
<evidence type="ECO:0000313" key="14">
    <source>
        <dbReference type="Proteomes" id="UP001161247"/>
    </source>
</evidence>
<dbReference type="GO" id="GO:0051301">
    <property type="term" value="P:cell division"/>
    <property type="evidence" value="ECO:0007669"/>
    <property type="project" value="UniProtKB-KW"/>
</dbReference>
<dbReference type="Gene3D" id="3.30.470.30">
    <property type="entry name" value="DNA ligase/mRNA capping enzyme"/>
    <property type="match status" value="2"/>
</dbReference>
<feature type="compositionally biased region" description="Low complexity" evidence="11">
    <location>
        <begin position="83"/>
        <end position="96"/>
    </location>
</feature>
<dbReference type="Gene3D" id="2.40.50.140">
    <property type="entry name" value="Nucleic acid-binding proteins"/>
    <property type="match status" value="1"/>
</dbReference>
<name>A0AAV1C3R1_OLDCO</name>
<dbReference type="Gene3D" id="2.40.70.10">
    <property type="entry name" value="Acid Proteases"/>
    <property type="match status" value="1"/>
</dbReference>
<reference evidence="13" key="1">
    <citation type="submission" date="2023-03" db="EMBL/GenBank/DDBJ databases">
        <authorList>
            <person name="Julca I."/>
        </authorList>
    </citation>
    <scope>NUCLEOTIDE SEQUENCE</scope>
</reference>
<dbReference type="GO" id="GO:0004190">
    <property type="term" value="F:aspartic-type endopeptidase activity"/>
    <property type="evidence" value="ECO:0007669"/>
    <property type="project" value="InterPro"/>
</dbReference>
<evidence type="ECO:0000313" key="13">
    <source>
        <dbReference type="EMBL" id="CAI9090274.1"/>
    </source>
</evidence>
<dbReference type="SUPFAM" id="SSF50630">
    <property type="entry name" value="Acid proteases"/>
    <property type="match status" value="1"/>
</dbReference>
<dbReference type="EMBL" id="OX459118">
    <property type="protein sequence ID" value="CAI9090274.1"/>
    <property type="molecule type" value="Genomic_DNA"/>
</dbReference>
<dbReference type="GO" id="GO:0006273">
    <property type="term" value="P:lagging strand elongation"/>
    <property type="evidence" value="ECO:0007669"/>
    <property type="project" value="TreeGrafter"/>
</dbReference>
<dbReference type="InterPro" id="IPR012309">
    <property type="entry name" value="DNA_ligase_ATP-dep_C"/>
</dbReference>
<dbReference type="InterPro" id="IPR036599">
    <property type="entry name" value="DNA_ligase_N_sf"/>
</dbReference>
<keyword evidence="4" id="KW-0235">DNA replication</keyword>
<evidence type="ECO:0000256" key="1">
    <source>
        <dbReference type="ARBA" id="ARBA00007572"/>
    </source>
</evidence>
<dbReference type="InterPro" id="IPR021109">
    <property type="entry name" value="Peptidase_aspartic_dom_sf"/>
</dbReference>
<evidence type="ECO:0000256" key="7">
    <source>
        <dbReference type="ARBA" id="ARBA00022840"/>
    </source>
</evidence>
<keyword evidence="14" id="KW-1185">Reference proteome</keyword>
<dbReference type="Gene3D" id="1.10.3260.10">
    <property type="entry name" value="DNA ligase, ATP-dependent, N-terminal domain"/>
    <property type="match status" value="1"/>
</dbReference>
<dbReference type="Proteomes" id="UP001161247">
    <property type="component" value="Chromosome 1"/>
</dbReference>
<sequence length="727" mass="83358">MAETRSITTQALEEHMKKQDLQILEIGEWRKQVEEKINNWGSHLDAKVDQQNNQFQKLSSQLNDLLQMMNEPKSDFKREPTNSSKIPFSSSSADSSKPGKVPHVIRNTIPGQKGGSHGAFKRLSPQEIQYRRNNNLCWKCAEKWNPGHVCKMKQINFITMEEDEEAGDLNWIQEEPNDAGTIVELSGDQIQNITQVEECWSLEEEDRKIILITGYIHGVRIRILIDTGATRSFIDSKLVFKLRLNTKRIRPFVVTVADGYKLRNDQACPETTWSIQQRGERFLLQGQAYESYWRIEEVMQNMERNKRRREQWEWEQQMRRQADNRRRRYIQQGNEADAGSRPCCKSNADAASSRRGLECCQSVRYDFALLLMNVEKFSFGFAQRTLLTALGHAVVYAQKQFPPPPNVDSPLEEAAKVVKEIYAIVRVYGKRVSALLDGGVWNLPKTIKFSPGVPSGLMRAKPIKDGERAQIHCLENGWVEIYCRNAEPYTRRFPDVVETISRVKKHSATSFVLDCELVAYDREKKKILPGQNFFYASVDSSSEGLIIKTLNRDATYEPSKRSNNWLKLKIDYMESIGHTLDLVPIGALHGEGKWAGFYVTFLLACYDTVREEFQSICNIGAGITDAMLKERSLSLKSKVIPKPRSHSRYAKDWLPDVWFEPTEVWEVKGDDLIISDSHRAATATSIVNHDEGISLLYPWLLRVREDKAPRDATSAQIVADMYITYGS</sequence>
<evidence type="ECO:0000256" key="2">
    <source>
        <dbReference type="ARBA" id="ARBA00022598"/>
    </source>
</evidence>
<keyword evidence="9" id="KW-0234">DNA repair</keyword>
<dbReference type="GO" id="GO:0006310">
    <property type="term" value="P:DNA recombination"/>
    <property type="evidence" value="ECO:0007669"/>
    <property type="project" value="UniProtKB-KW"/>
</dbReference>
<dbReference type="InterPro" id="IPR016059">
    <property type="entry name" value="DNA_ligase_ATP-dep_CS"/>
</dbReference>
<dbReference type="InterPro" id="IPR012310">
    <property type="entry name" value="DNA_ligase_ATP-dep_cent"/>
</dbReference>
<keyword evidence="5" id="KW-0547">Nucleotide-binding</keyword>
<dbReference type="SUPFAM" id="SSF117018">
    <property type="entry name" value="ATP-dependent DNA ligase DNA-binding domain"/>
    <property type="match status" value="1"/>
</dbReference>
<evidence type="ECO:0000256" key="9">
    <source>
        <dbReference type="ARBA" id="ARBA00023204"/>
    </source>
</evidence>
<dbReference type="GO" id="GO:0005739">
    <property type="term" value="C:mitochondrion"/>
    <property type="evidence" value="ECO:0007669"/>
    <property type="project" value="TreeGrafter"/>
</dbReference>
<dbReference type="PANTHER" id="PTHR45674">
    <property type="entry name" value="DNA LIGASE 1/3 FAMILY MEMBER"/>
    <property type="match status" value="1"/>
</dbReference>
<dbReference type="PROSITE" id="PS00333">
    <property type="entry name" value="DNA_LIGASE_A2"/>
    <property type="match status" value="1"/>
</dbReference>
<evidence type="ECO:0000256" key="3">
    <source>
        <dbReference type="ARBA" id="ARBA00022618"/>
    </source>
</evidence>
<dbReference type="InterPro" id="IPR012340">
    <property type="entry name" value="NA-bd_OB-fold"/>
</dbReference>
<evidence type="ECO:0000256" key="4">
    <source>
        <dbReference type="ARBA" id="ARBA00022705"/>
    </source>
</evidence>
<dbReference type="InterPro" id="IPR001969">
    <property type="entry name" value="Aspartic_peptidase_AS"/>
</dbReference>
<organism evidence="13 14">
    <name type="scientific">Oldenlandia corymbosa var. corymbosa</name>
    <dbReference type="NCBI Taxonomy" id="529605"/>
    <lineage>
        <taxon>Eukaryota</taxon>
        <taxon>Viridiplantae</taxon>
        <taxon>Streptophyta</taxon>
        <taxon>Embryophyta</taxon>
        <taxon>Tracheophyta</taxon>
        <taxon>Spermatophyta</taxon>
        <taxon>Magnoliopsida</taxon>
        <taxon>eudicotyledons</taxon>
        <taxon>Gunneridae</taxon>
        <taxon>Pentapetalae</taxon>
        <taxon>asterids</taxon>
        <taxon>lamiids</taxon>
        <taxon>Gentianales</taxon>
        <taxon>Rubiaceae</taxon>
        <taxon>Rubioideae</taxon>
        <taxon>Spermacoceae</taxon>
        <taxon>Hedyotis-Oldenlandia complex</taxon>
        <taxon>Oldenlandia</taxon>
    </lineage>
</organism>
<dbReference type="SUPFAM" id="SSF50249">
    <property type="entry name" value="Nucleic acid-binding proteins"/>
    <property type="match status" value="1"/>
</dbReference>
<evidence type="ECO:0000256" key="10">
    <source>
        <dbReference type="ARBA" id="ARBA00023306"/>
    </source>
</evidence>
<dbReference type="AlphaFoldDB" id="A0AAV1C3R1"/>
<evidence type="ECO:0000256" key="8">
    <source>
        <dbReference type="ARBA" id="ARBA00023172"/>
    </source>
</evidence>
<keyword evidence="6" id="KW-0227">DNA damage</keyword>
<dbReference type="Pfam" id="PF01068">
    <property type="entry name" value="DNA_ligase_A_M"/>
    <property type="match status" value="1"/>
</dbReference>
<dbReference type="PROSITE" id="PS50160">
    <property type="entry name" value="DNA_LIGASE_A3"/>
    <property type="match status" value="1"/>
</dbReference>
<dbReference type="Pfam" id="PF08284">
    <property type="entry name" value="RVP_2"/>
    <property type="match status" value="1"/>
</dbReference>
<dbReference type="GO" id="GO:0005634">
    <property type="term" value="C:nucleus"/>
    <property type="evidence" value="ECO:0007669"/>
    <property type="project" value="TreeGrafter"/>
</dbReference>
<dbReference type="GO" id="GO:0006281">
    <property type="term" value="P:DNA repair"/>
    <property type="evidence" value="ECO:0007669"/>
    <property type="project" value="UniProtKB-KW"/>
</dbReference>
<dbReference type="PROSITE" id="PS00141">
    <property type="entry name" value="ASP_PROTEASE"/>
    <property type="match status" value="1"/>
</dbReference>
<evidence type="ECO:0000256" key="6">
    <source>
        <dbReference type="ARBA" id="ARBA00022763"/>
    </source>
</evidence>
<evidence type="ECO:0000256" key="11">
    <source>
        <dbReference type="SAM" id="MobiDB-lite"/>
    </source>
</evidence>
<dbReference type="GO" id="GO:0003910">
    <property type="term" value="F:DNA ligase (ATP) activity"/>
    <property type="evidence" value="ECO:0007669"/>
    <property type="project" value="InterPro"/>
</dbReference>
<dbReference type="GO" id="GO:0003677">
    <property type="term" value="F:DNA binding"/>
    <property type="evidence" value="ECO:0007669"/>
    <property type="project" value="InterPro"/>
</dbReference>
<evidence type="ECO:0000256" key="5">
    <source>
        <dbReference type="ARBA" id="ARBA00022741"/>
    </source>
</evidence>
<keyword evidence="2" id="KW-0436">Ligase</keyword>
<keyword evidence="10" id="KW-0131">Cell cycle</keyword>
<keyword evidence="7" id="KW-0067">ATP-binding</keyword>
<keyword evidence="8" id="KW-0233">DNA recombination</keyword>
<gene>
    <name evidence="13" type="ORF">OLC1_LOCUS2463</name>
</gene>
<dbReference type="Pfam" id="PF04679">
    <property type="entry name" value="DNA_ligase_A_C"/>
    <property type="match status" value="1"/>
</dbReference>
<feature type="domain" description="ATP-dependent DNA ligase family profile" evidence="12">
    <location>
        <begin position="531"/>
        <end position="607"/>
    </location>
</feature>
<comment type="similarity">
    <text evidence="1">Belongs to the ATP-dependent DNA ligase family.</text>
</comment>
<dbReference type="CDD" id="cd00303">
    <property type="entry name" value="retropepsin_like"/>
    <property type="match status" value="1"/>
</dbReference>
<dbReference type="InterPro" id="IPR050191">
    <property type="entry name" value="ATP-dep_DNA_ligase"/>
</dbReference>
<proteinExistence type="inferred from homology"/>
<keyword evidence="3" id="KW-0132">Cell division</keyword>